<keyword evidence="3" id="KW-0456">Lyase</keyword>
<comment type="caution">
    <text evidence="5">The sequence shown here is derived from an EMBL/GenBank/DDBJ whole genome shotgun (WGS) entry which is preliminary data.</text>
</comment>
<name>A0AAW1AD28_9HYME</name>
<sequence>MSDWSNEGIVWTPDIIGPIYKKQCTSLREVLNTHRNNNCIQTMATFVPDELIHLGLSTKSSLSFTAVMATVSTTQLFDMHKKHTSAENGGSYALFSLLNSYIKMIIKEVYSTHGDVLKFSQDDLLVMWKVSRHAFVSKTVHHVILCAQRIQEAITQVKSKITASEVSVIISAGEVTFSIIGDDRGRHFLIAGNPIKDLKFARRICLPGDLVLSSSAWEHCAPSQYEYVIKDPNNIKIIKVLGPTESSKSVEMMESIPSDQYLGESDVSFAPDISIDTEIHRFSFHMRASIIDVLRPNMSMYLKSFISKGVLMAIENEESLLYLTEVRQITAVRITVVPNECTVQELISLADTLFNIIQNAIQSYFGCPGKAYLYEKNISFQIMYGMRGYESDGEHDNAKNGLLSASRMMKEIRRISNVKTILIGVSTGIAFCGVVGHSVRRQYMVFGMPVDKAKYLTMISLDKISCDYETLLGSTLPKEKFRTQGMKMLRKIGKCHVYEFLDEETLEIRLSNLEYVYPILGRRKEMEYFKDILDDIGVAGRVYAGLLIEGPERCGKSRILDAFVTIVRNRQIKLVQLSLHPSYAEKIYATLYDVFLQLFDAENFSTIKNREKIISHKLSEVLNPEDFCYLNTIMRVQFPLSKEYCEGDDWQRHNKTTEMFDVILNEVIGCVCILLDDIQYMDLLSWQFLSYALNNSRVVIVMTATKHVPWDDLFQVENSILRDKRLMIKMLDDLEPKYLAAFACQFLNVVAIPSTFEKILQQRSKSSISWCEAFLMSAIQVNAFETVTISPAEATKYDLVFPDQSLLSKIPAYLMSEEIAPPLHWTQMSKLTVCVLSKNTKDVIELNRDTTGLRIDIYNRMNPYEQTFIKCAATIGHSFQSKMLDTVMANATPLYTLRGK</sequence>
<dbReference type="PANTHER" id="PTHR16305">
    <property type="entry name" value="TESTICULAR SOLUBLE ADENYLYL CYCLASE"/>
    <property type="match status" value="1"/>
</dbReference>
<proteinExistence type="predicted"/>
<dbReference type="GO" id="GO:0005524">
    <property type="term" value="F:ATP binding"/>
    <property type="evidence" value="ECO:0007669"/>
    <property type="project" value="UniProtKB-KW"/>
</dbReference>
<keyword evidence="1" id="KW-0547">Nucleotide-binding</keyword>
<dbReference type="InterPro" id="IPR029787">
    <property type="entry name" value="Nucleotide_cyclase"/>
</dbReference>
<dbReference type="GO" id="GO:0035556">
    <property type="term" value="P:intracellular signal transduction"/>
    <property type="evidence" value="ECO:0007669"/>
    <property type="project" value="InterPro"/>
</dbReference>
<dbReference type="SUPFAM" id="SSF52540">
    <property type="entry name" value="P-loop containing nucleoside triphosphate hydrolases"/>
    <property type="match status" value="1"/>
</dbReference>
<dbReference type="SUPFAM" id="SSF55073">
    <property type="entry name" value="Nucleotide cyclase"/>
    <property type="match status" value="2"/>
</dbReference>
<dbReference type="GO" id="GO:0009190">
    <property type="term" value="P:cyclic nucleotide biosynthetic process"/>
    <property type="evidence" value="ECO:0007669"/>
    <property type="project" value="InterPro"/>
</dbReference>
<organism evidence="5 6">
    <name type="scientific">Tetragonisca angustula</name>
    <dbReference type="NCBI Taxonomy" id="166442"/>
    <lineage>
        <taxon>Eukaryota</taxon>
        <taxon>Metazoa</taxon>
        <taxon>Ecdysozoa</taxon>
        <taxon>Arthropoda</taxon>
        <taxon>Hexapoda</taxon>
        <taxon>Insecta</taxon>
        <taxon>Pterygota</taxon>
        <taxon>Neoptera</taxon>
        <taxon>Endopterygota</taxon>
        <taxon>Hymenoptera</taxon>
        <taxon>Apocrita</taxon>
        <taxon>Aculeata</taxon>
        <taxon>Apoidea</taxon>
        <taxon>Anthophila</taxon>
        <taxon>Apidae</taxon>
        <taxon>Tetragonisca</taxon>
    </lineage>
</organism>
<dbReference type="Gene3D" id="3.30.70.1230">
    <property type="entry name" value="Nucleotide cyclase"/>
    <property type="match status" value="2"/>
</dbReference>
<dbReference type="EMBL" id="JAWNGG020000035">
    <property type="protein sequence ID" value="KAK9306941.1"/>
    <property type="molecule type" value="Genomic_DNA"/>
</dbReference>
<dbReference type="AlphaFoldDB" id="A0AAW1AD28"/>
<dbReference type="InterPro" id="IPR001054">
    <property type="entry name" value="A/G_cyclase"/>
</dbReference>
<feature type="domain" description="Guanylate cyclase" evidence="4">
    <location>
        <begin position="320"/>
        <end position="457"/>
    </location>
</feature>
<dbReference type="GO" id="GO:0005737">
    <property type="term" value="C:cytoplasm"/>
    <property type="evidence" value="ECO:0007669"/>
    <property type="project" value="TreeGrafter"/>
</dbReference>
<dbReference type="PROSITE" id="PS50125">
    <property type="entry name" value="GUANYLATE_CYCLASE_2"/>
    <property type="match status" value="1"/>
</dbReference>
<evidence type="ECO:0000256" key="2">
    <source>
        <dbReference type="ARBA" id="ARBA00022840"/>
    </source>
</evidence>
<dbReference type="Proteomes" id="UP001432146">
    <property type="component" value="Unassembled WGS sequence"/>
</dbReference>
<dbReference type="GO" id="GO:0004016">
    <property type="term" value="F:adenylate cyclase activity"/>
    <property type="evidence" value="ECO:0007669"/>
    <property type="project" value="TreeGrafter"/>
</dbReference>
<protein>
    <recommendedName>
        <fullName evidence="4">Guanylate cyclase domain-containing protein</fullName>
    </recommendedName>
</protein>
<evidence type="ECO:0000313" key="5">
    <source>
        <dbReference type="EMBL" id="KAK9306941.1"/>
    </source>
</evidence>
<gene>
    <name evidence="5" type="ORF">QLX08_002563</name>
</gene>
<evidence type="ECO:0000313" key="6">
    <source>
        <dbReference type="Proteomes" id="UP001432146"/>
    </source>
</evidence>
<keyword evidence="2" id="KW-0067">ATP-binding</keyword>
<dbReference type="PANTHER" id="PTHR16305:SF28">
    <property type="entry name" value="GUANYLATE CYCLASE DOMAIN-CONTAINING PROTEIN"/>
    <property type="match status" value="1"/>
</dbReference>
<reference evidence="5 6" key="1">
    <citation type="submission" date="2024-05" db="EMBL/GenBank/DDBJ databases">
        <title>The nuclear and mitochondrial genome assemblies of Tetragonisca angustula (Apidae: Meliponini), a tiny yet remarkable pollinator in the Neotropics.</title>
        <authorList>
            <person name="Ferrari R."/>
            <person name="Ricardo P.C."/>
            <person name="Dias F.C."/>
            <person name="Araujo N.S."/>
            <person name="Soares D.O."/>
            <person name="Zhou Q.-S."/>
            <person name="Zhu C.-D."/>
            <person name="Coutinho L."/>
            <person name="Airas M.C."/>
            <person name="Batista T.M."/>
        </authorList>
    </citation>
    <scope>NUCLEOTIDE SEQUENCE [LARGE SCALE GENOMIC DNA]</scope>
    <source>
        <strain evidence="5">ASF017062</strain>
        <tissue evidence="5">Abdomen</tissue>
    </source>
</reference>
<accession>A0AAW1AD28</accession>
<dbReference type="InterPro" id="IPR027417">
    <property type="entry name" value="P-loop_NTPase"/>
</dbReference>
<evidence type="ECO:0000259" key="4">
    <source>
        <dbReference type="PROSITE" id="PS50125"/>
    </source>
</evidence>
<evidence type="ECO:0000256" key="1">
    <source>
        <dbReference type="ARBA" id="ARBA00022741"/>
    </source>
</evidence>
<keyword evidence="6" id="KW-1185">Reference proteome</keyword>
<evidence type="ECO:0000256" key="3">
    <source>
        <dbReference type="ARBA" id="ARBA00023239"/>
    </source>
</evidence>